<name>A0A087UFW3_STEMI</name>
<dbReference type="InterPro" id="IPR002492">
    <property type="entry name" value="Transposase_Tc1-like"/>
</dbReference>
<evidence type="ECO:0000313" key="3">
    <source>
        <dbReference type="Proteomes" id="UP000054359"/>
    </source>
</evidence>
<feature type="domain" description="Transposase Tc1-like" evidence="1">
    <location>
        <begin position="4"/>
        <end position="52"/>
    </location>
</feature>
<protein>
    <recommendedName>
        <fullName evidence="1">Transposase Tc1-like domain-containing protein</fullName>
    </recommendedName>
</protein>
<dbReference type="AlphaFoldDB" id="A0A087UFW3"/>
<reference evidence="2 3" key="1">
    <citation type="submission" date="2013-11" db="EMBL/GenBank/DDBJ databases">
        <title>Genome sequencing of Stegodyphus mimosarum.</title>
        <authorList>
            <person name="Bechsgaard J."/>
        </authorList>
    </citation>
    <scope>NUCLEOTIDE SEQUENCE [LARGE SCALE GENOMIC DNA]</scope>
</reference>
<evidence type="ECO:0000259" key="1">
    <source>
        <dbReference type="Pfam" id="PF01498"/>
    </source>
</evidence>
<dbReference type="GO" id="GO:0015074">
    <property type="term" value="P:DNA integration"/>
    <property type="evidence" value="ECO:0007669"/>
    <property type="project" value="InterPro"/>
</dbReference>
<evidence type="ECO:0000313" key="2">
    <source>
        <dbReference type="EMBL" id="KFM76252.1"/>
    </source>
</evidence>
<sequence>MVTASIGKAIFAATVSRRLHMSGLYARVPLVCVPLPVQSRGARLRWCREHANWNVSDWARSCLLMSQDLLWSQMTSV</sequence>
<dbReference type="GO" id="GO:0006313">
    <property type="term" value="P:DNA transposition"/>
    <property type="evidence" value="ECO:0007669"/>
    <property type="project" value="InterPro"/>
</dbReference>
<dbReference type="GO" id="GO:0003677">
    <property type="term" value="F:DNA binding"/>
    <property type="evidence" value="ECO:0007669"/>
    <property type="project" value="InterPro"/>
</dbReference>
<gene>
    <name evidence="2" type="ORF">X975_22771</name>
</gene>
<accession>A0A087UFW3</accession>
<organism evidence="2 3">
    <name type="scientific">Stegodyphus mimosarum</name>
    <name type="common">African social velvet spider</name>
    <dbReference type="NCBI Taxonomy" id="407821"/>
    <lineage>
        <taxon>Eukaryota</taxon>
        <taxon>Metazoa</taxon>
        <taxon>Ecdysozoa</taxon>
        <taxon>Arthropoda</taxon>
        <taxon>Chelicerata</taxon>
        <taxon>Arachnida</taxon>
        <taxon>Araneae</taxon>
        <taxon>Araneomorphae</taxon>
        <taxon>Entelegynae</taxon>
        <taxon>Eresoidea</taxon>
        <taxon>Eresidae</taxon>
        <taxon>Stegodyphus</taxon>
    </lineage>
</organism>
<keyword evidence="3" id="KW-1185">Reference proteome</keyword>
<dbReference type="OrthoDB" id="6463684at2759"/>
<proteinExistence type="predicted"/>
<dbReference type="EMBL" id="KK119631">
    <property type="protein sequence ID" value="KFM76252.1"/>
    <property type="molecule type" value="Genomic_DNA"/>
</dbReference>
<feature type="non-terminal residue" evidence="2">
    <location>
        <position position="77"/>
    </location>
</feature>
<dbReference type="Proteomes" id="UP000054359">
    <property type="component" value="Unassembled WGS sequence"/>
</dbReference>
<dbReference type="Pfam" id="PF01498">
    <property type="entry name" value="HTH_Tnp_Tc3_2"/>
    <property type="match status" value="1"/>
</dbReference>